<keyword evidence="18" id="KW-1185">Reference proteome</keyword>
<gene>
    <name evidence="17" type="ORF">X975_00849</name>
</gene>
<evidence type="ECO:0000256" key="14">
    <source>
        <dbReference type="PIRSR" id="PIRSR602401-1"/>
    </source>
</evidence>
<comment type="cofactor">
    <cofactor evidence="1 14">
        <name>heme</name>
        <dbReference type="ChEBI" id="CHEBI:30413"/>
    </cofactor>
</comment>
<comment type="function">
    <text evidence="13">Cytochromes P450 are a group of heme-thiolate monooxygenases. They oxidize a variety of structurally unrelated compounds, including steroids, fatty acids, and xenobiotics.</text>
</comment>
<dbReference type="FunFam" id="1.10.630.10:FF:000042">
    <property type="entry name" value="Cytochrome P450"/>
    <property type="match status" value="1"/>
</dbReference>
<reference evidence="17 18" key="1">
    <citation type="submission" date="2013-11" db="EMBL/GenBank/DDBJ databases">
        <title>Genome sequencing of Stegodyphus mimosarum.</title>
        <authorList>
            <person name="Bechsgaard J."/>
        </authorList>
    </citation>
    <scope>NUCLEOTIDE SEQUENCE [LARGE SCALE GENOMIC DNA]</scope>
</reference>
<keyword evidence="10 14" id="KW-0408">Iron</keyword>
<evidence type="ECO:0000256" key="15">
    <source>
        <dbReference type="RuleBase" id="RU000461"/>
    </source>
</evidence>
<keyword evidence="5 14" id="KW-0349">Heme</keyword>
<protein>
    <submittedName>
        <fullName evidence="17">Cytochrome P450 3A13</fullName>
    </submittedName>
</protein>
<keyword evidence="7" id="KW-0256">Endoplasmic reticulum</keyword>
<keyword evidence="16" id="KW-1133">Transmembrane helix</keyword>
<name>A0A087UZ42_STEMI</name>
<dbReference type="OMA" id="RRNIFNM"/>
<evidence type="ECO:0000256" key="2">
    <source>
        <dbReference type="ARBA" id="ARBA00004174"/>
    </source>
</evidence>
<evidence type="ECO:0000256" key="9">
    <source>
        <dbReference type="ARBA" id="ARBA00023002"/>
    </source>
</evidence>
<dbReference type="InterPro" id="IPR001128">
    <property type="entry name" value="Cyt_P450"/>
</dbReference>
<dbReference type="PANTHER" id="PTHR24302:SF15">
    <property type="entry name" value="FATTY-ACID PEROXYGENASE"/>
    <property type="match status" value="1"/>
</dbReference>
<keyword evidence="11 15" id="KW-0503">Monooxygenase</keyword>
<keyword evidence="6 14" id="KW-0479">Metal-binding</keyword>
<evidence type="ECO:0000256" key="8">
    <source>
        <dbReference type="ARBA" id="ARBA00022848"/>
    </source>
</evidence>
<dbReference type="PRINTS" id="PR00385">
    <property type="entry name" value="P450"/>
</dbReference>
<evidence type="ECO:0000256" key="10">
    <source>
        <dbReference type="ARBA" id="ARBA00023004"/>
    </source>
</evidence>
<dbReference type="OrthoDB" id="6408550at2759"/>
<keyword evidence="9 15" id="KW-0560">Oxidoreductase</keyword>
<dbReference type="SUPFAM" id="SSF48264">
    <property type="entry name" value="Cytochrome P450"/>
    <property type="match status" value="1"/>
</dbReference>
<dbReference type="Pfam" id="PF00067">
    <property type="entry name" value="p450"/>
    <property type="match status" value="1"/>
</dbReference>
<proteinExistence type="inferred from homology"/>
<evidence type="ECO:0000256" key="3">
    <source>
        <dbReference type="ARBA" id="ARBA00004406"/>
    </source>
</evidence>
<feature type="transmembrane region" description="Helical" evidence="16">
    <location>
        <begin position="6"/>
        <end position="26"/>
    </location>
</feature>
<keyword evidence="16" id="KW-0812">Transmembrane</keyword>
<evidence type="ECO:0000256" key="1">
    <source>
        <dbReference type="ARBA" id="ARBA00001971"/>
    </source>
</evidence>
<evidence type="ECO:0000256" key="6">
    <source>
        <dbReference type="ARBA" id="ARBA00022723"/>
    </source>
</evidence>
<dbReference type="AlphaFoldDB" id="A0A087UZ42"/>
<evidence type="ECO:0000256" key="12">
    <source>
        <dbReference type="ARBA" id="ARBA00023136"/>
    </source>
</evidence>
<dbReference type="GO" id="GO:0005506">
    <property type="term" value="F:iron ion binding"/>
    <property type="evidence" value="ECO:0007669"/>
    <property type="project" value="InterPro"/>
</dbReference>
<dbReference type="GO" id="GO:0016705">
    <property type="term" value="F:oxidoreductase activity, acting on paired donors, with incorporation or reduction of molecular oxygen"/>
    <property type="evidence" value="ECO:0007669"/>
    <property type="project" value="InterPro"/>
</dbReference>
<feature type="non-terminal residue" evidence="17">
    <location>
        <position position="533"/>
    </location>
</feature>
<dbReference type="GO" id="GO:0005789">
    <property type="term" value="C:endoplasmic reticulum membrane"/>
    <property type="evidence" value="ECO:0007669"/>
    <property type="project" value="UniProtKB-SubCell"/>
</dbReference>
<comment type="similarity">
    <text evidence="4 15">Belongs to the cytochrome P450 family.</text>
</comment>
<dbReference type="Gene3D" id="1.10.630.10">
    <property type="entry name" value="Cytochrome P450"/>
    <property type="match status" value="1"/>
</dbReference>
<dbReference type="PRINTS" id="PR00463">
    <property type="entry name" value="EP450I"/>
</dbReference>
<dbReference type="GO" id="GO:0020037">
    <property type="term" value="F:heme binding"/>
    <property type="evidence" value="ECO:0007669"/>
    <property type="project" value="InterPro"/>
</dbReference>
<dbReference type="Proteomes" id="UP000054359">
    <property type="component" value="Unassembled WGS sequence"/>
</dbReference>
<feature type="transmembrane region" description="Helical" evidence="16">
    <location>
        <begin position="219"/>
        <end position="241"/>
    </location>
</feature>
<keyword evidence="8" id="KW-0492">Microsome</keyword>
<evidence type="ECO:0000256" key="7">
    <source>
        <dbReference type="ARBA" id="ARBA00022824"/>
    </source>
</evidence>
<evidence type="ECO:0000256" key="16">
    <source>
        <dbReference type="SAM" id="Phobius"/>
    </source>
</evidence>
<dbReference type="CDD" id="cd11055">
    <property type="entry name" value="CYP3A-like"/>
    <property type="match status" value="1"/>
</dbReference>
<dbReference type="STRING" id="407821.A0A087UZ42"/>
<evidence type="ECO:0000256" key="5">
    <source>
        <dbReference type="ARBA" id="ARBA00022617"/>
    </source>
</evidence>
<keyword evidence="12 16" id="KW-0472">Membrane</keyword>
<organism evidence="17 18">
    <name type="scientific">Stegodyphus mimosarum</name>
    <name type="common">African social velvet spider</name>
    <dbReference type="NCBI Taxonomy" id="407821"/>
    <lineage>
        <taxon>Eukaryota</taxon>
        <taxon>Metazoa</taxon>
        <taxon>Ecdysozoa</taxon>
        <taxon>Arthropoda</taxon>
        <taxon>Chelicerata</taxon>
        <taxon>Arachnida</taxon>
        <taxon>Araneae</taxon>
        <taxon>Araneomorphae</taxon>
        <taxon>Entelegynae</taxon>
        <taxon>Eresoidea</taxon>
        <taxon>Eresidae</taxon>
        <taxon>Stegodyphus</taxon>
    </lineage>
</organism>
<sequence>MEATEFMFGPLMATFLIGVAVIYLMYRYSTSRQSYWKNKGIPYAKPFPLLGSVLENISQPLHDTELNRYKKYGAVYGHFEGNRPLISIANPTLLRDIFVKDFQFFTGRRSFDTGNPIVEKMLSVVNGEDWKRIRTIVTPTFTTGKIKRMLSIFKDCSKTIVENFRKFAEKGEPVEAKSIYGAFTMDIIASSAFSTKIDSHNDPNNKFVQTAKNVFQRNVSWRFVLFVLWPSFMKFFGISVFPPGPLNFFTEVTHQIIEERKKTGKTRNDFLQLLLDTAKEVTKEETSDASEKETEDIAQNYDDDNHQHHVLKEIYSKKNLSLNELVAQCVIFFLAGYDTTASTLAFATYNLALNPDVQDKLIAEIDAAIKENNGELTYDAIQSMKLLDNVISETLRLYPPAIRTERVADADYKLGDTGIIIPKGMIVTTPVYAIHRDPKYYPEPEKFNPDRFTPEERAKREQYTFLPFGAGPRNCVGMRFALMEIKACLAEVLRNFRIKRCPQTKVPLKFYIGQGLLQPKDITVQLEIRRDKI</sequence>
<evidence type="ECO:0000256" key="13">
    <source>
        <dbReference type="ARBA" id="ARBA00043906"/>
    </source>
</evidence>
<comment type="subcellular location">
    <subcellularLocation>
        <location evidence="3">Endoplasmic reticulum membrane</location>
        <topology evidence="3">Peripheral membrane protein</topology>
    </subcellularLocation>
    <subcellularLocation>
        <location evidence="2">Microsome membrane</location>
        <topology evidence="2">Peripheral membrane protein</topology>
    </subcellularLocation>
</comment>
<evidence type="ECO:0000256" key="11">
    <source>
        <dbReference type="ARBA" id="ARBA00023033"/>
    </source>
</evidence>
<evidence type="ECO:0000313" key="18">
    <source>
        <dbReference type="Proteomes" id="UP000054359"/>
    </source>
</evidence>
<dbReference type="PROSITE" id="PS00086">
    <property type="entry name" value="CYTOCHROME_P450"/>
    <property type="match status" value="1"/>
</dbReference>
<feature type="binding site" description="axial binding residue" evidence="14">
    <location>
        <position position="475"/>
    </location>
    <ligand>
        <name>heme</name>
        <dbReference type="ChEBI" id="CHEBI:30413"/>
    </ligand>
    <ligandPart>
        <name>Fe</name>
        <dbReference type="ChEBI" id="CHEBI:18248"/>
    </ligandPart>
</feature>
<evidence type="ECO:0000256" key="4">
    <source>
        <dbReference type="ARBA" id="ARBA00010617"/>
    </source>
</evidence>
<evidence type="ECO:0000313" key="17">
    <source>
        <dbReference type="EMBL" id="KFM82631.1"/>
    </source>
</evidence>
<dbReference type="GO" id="GO:0008395">
    <property type="term" value="F:steroid hydroxylase activity"/>
    <property type="evidence" value="ECO:0007669"/>
    <property type="project" value="TreeGrafter"/>
</dbReference>
<dbReference type="PANTHER" id="PTHR24302">
    <property type="entry name" value="CYTOCHROME P450 FAMILY 3"/>
    <property type="match status" value="1"/>
</dbReference>
<dbReference type="InterPro" id="IPR036396">
    <property type="entry name" value="Cyt_P450_sf"/>
</dbReference>
<accession>A0A087UZ42</accession>
<dbReference type="EMBL" id="KK122387">
    <property type="protein sequence ID" value="KFM82631.1"/>
    <property type="molecule type" value="Genomic_DNA"/>
</dbReference>
<dbReference type="InterPro" id="IPR017972">
    <property type="entry name" value="Cyt_P450_CS"/>
</dbReference>
<dbReference type="InterPro" id="IPR050705">
    <property type="entry name" value="Cytochrome_P450_3A"/>
</dbReference>
<dbReference type="InterPro" id="IPR002401">
    <property type="entry name" value="Cyt_P450_E_grp-I"/>
</dbReference>